<dbReference type="EMBL" id="JH159159">
    <property type="protein sequence ID" value="EGZ09832.1"/>
    <property type="molecule type" value="Genomic_DNA"/>
</dbReference>
<dbReference type="KEGG" id="psoj:PHYSODRAFT_338552"/>
<protein>
    <submittedName>
        <fullName evidence="2">Uncharacterized protein</fullName>
    </submittedName>
</protein>
<keyword evidence="1" id="KW-1133">Transmembrane helix</keyword>
<evidence type="ECO:0000313" key="3">
    <source>
        <dbReference type="Proteomes" id="UP000002640"/>
    </source>
</evidence>
<keyword evidence="1" id="KW-0812">Transmembrane</keyword>
<proteinExistence type="predicted"/>
<accession>G5A2E1</accession>
<dbReference type="RefSeq" id="XP_009534693.1">
    <property type="nucleotide sequence ID" value="XM_009536398.1"/>
</dbReference>
<gene>
    <name evidence="2" type="ORF">PHYSODRAFT_338552</name>
</gene>
<feature type="transmembrane region" description="Helical" evidence="1">
    <location>
        <begin position="220"/>
        <end position="240"/>
    </location>
</feature>
<dbReference type="AlphaFoldDB" id="G5A2E1"/>
<organism evidence="2 3">
    <name type="scientific">Phytophthora sojae (strain P6497)</name>
    <name type="common">Soybean stem and root rot agent</name>
    <name type="synonym">Phytophthora megasperma f. sp. glycines</name>
    <dbReference type="NCBI Taxonomy" id="1094619"/>
    <lineage>
        <taxon>Eukaryota</taxon>
        <taxon>Sar</taxon>
        <taxon>Stramenopiles</taxon>
        <taxon>Oomycota</taxon>
        <taxon>Peronosporomycetes</taxon>
        <taxon>Peronosporales</taxon>
        <taxon>Peronosporaceae</taxon>
        <taxon>Phytophthora</taxon>
    </lineage>
</organism>
<dbReference type="SMR" id="G5A2E1"/>
<name>G5A2E1_PHYSP</name>
<feature type="transmembrane region" description="Helical" evidence="1">
    <location>
        <begin position="285"/>
        <end position="307"/>
    </location>
</feature>
<evidence type="ECO:0000313" key="2">
    <source>
        <dbReference type="EMBL" id="EGZ09832.1"/>
    </source>
</evidence>
<evidence type="ECO:0000256" key="1">
    <source>
        <dbReference type="SAM" id="Phobius"/>
    </source>
</evidence>
<feature type="transmembrane region" description="Helical" evidence="1">
    <location>
        <begin position="246"/>
        <end position="264"/>
    </location>
</feature>
<dbReference type="InParanoid" id="G5A2E1"/>
<keyword evidence="1" id="KW-0472">Membrane</keyword>
<reference evidence="2 3" key="1">
    <citation type="journal article" date="2006" name="Science">
        <title>Phytophthora genome sequences uncover evolutionary origins and mechanisms of pathogenesis.</title>
        <authorList>
            <person name="Tyler B.M."/>
            <person name="Tripathy S."/>
            <person name="Zhang X."/>
            <person name="Dehal P."/>
            <person name="Jiang R.H."/>
            <person name="Aerts A."/>
            <person name="Arredondo F.D."/>
            <person name="Baxter L."/>
            <person name="Bensasson D."/>
            <person name="Beynon J.L."/>
            <person name="Chapman J."/>
            <person name="Damasceno C.M."/>
            <person name="Dorrance A.E."/>
            <person name="Dou D."/>
            <person name="Dickerman A.W."/>
            <person name="Dubchak I.L."/>
            <person name="Garbelotto M."/>
            <person name="Gijzen M."/>
            <person name="Gordon S.G."/>
            <person name="Govers F."/>
            <person name="Grunwald N.J."/>
            <person name="Huang W."/>
            <person name="Ivors K.L."/>
            <person name="Jones R.W."/>
            <person name="Kamoun S."/>
            <person name="Krampis K."/>
            <person name="Lamour K.H."/>
            <person name="Lee M.K."/>
            <person name="McDonald W.H."/>
            <person name="Medina M."/>
            <person name="Meijer H.J."/>
            <person name="Nordberg E.K."/>
            <person name="Maclean D.J."/>
            <person name="Ospina-Giraldo M.D."/>
            <person name="Morris P.F."/>
            <person name="Phuntumart V."/>
            <person name="Putnam N.H."/>
            <person name="Rash S."/>
            <person name="Rose J.K."/>
            <person name="Sakihama Y."/>
            <person name="Salamov A.A."/>
            <person name="Savidor A."/>
            <person name="Scheuring C.F."/>
            <person name="Smith B.M."/>
            <person name="Sobral B.W."/>
            <person name="Terry A."/>
            <person name="Torto-Alalibo T.A."/>
            <person name="Win J."/>
            <person name="Xu Z."/>
            <person name="Zhang H."/>
            <person name="Grigoriev I.V."/>
            <person name="Rokhsar D.S."/>
            <person name="Boore J.L."/>
        </authorList>
    </citation>
    <scope>NUCLEOTIDE SEQUENCE [LARGE SCALE GENOMIC DNA]</scope>
    <source>
        <strain evidence="2 3">P6497</strain>
    </source>
</reference>
<feature type="transmembrane region" description="Helical" evidence="1">
    <location>
        <begin position="319"/>
        <end position="340"/>
    </location>
</feature>
<dbReference type="Proteomes" id="UP000002640">
    <property type="component" value="Unassembled WGS sequence"/>
</dbReference>
<keyword evidence="3" id="KW-1185">Reference proteome</keyword>
<sequence>MEEMKMETVKEGPRREQTGPAIAKLRELMTARRMLMAAWVGVGMVPFILQVRSYLQLVTIIKNLVAPPGAVRETANLSEYCSASGFLMAQVTISTEATEWEAPELPPFHTTPSSCSNDSYPFEQYLYHGSFGYYAFYEEAQGSYCAKDDTAYAVVNGVGTYDINGIFLARDSGSTFYRYSFWYGIKCERIGEKLHRNESVVFAYESMRLSAHGARNYHRFALLYLIVEGVMSDLFLLIAHDGLSAQTQYISIGYNLSGLLLLLWEIVESMKWLSERSRMLIKRLLFSYELTAAIQNHLLVALNRSGLKKSNTTALAVSYYFWSFVWHTVYVLVLTTYLLVVRATISILHDGDKLYIEKAALRAFGIQMVVEEGGAEFLAIEKLHWLKNRKLSVAIHQEKKQTLDCSDLNEHRHALISK</sequence>
<dbReference type="GeneID" id="20647595"/>